<dbReference type="GO" id="GO:0005875">
    <property type="term" value="C:microtubule associated complex"/>
    <property type="evidence" value="ECO:0007669"/>
    <property type="project" value="TreeGrafter"/>
</dbReference>
<organism evidence="4 5">
    <name type="scientific">Salix udensis</name>
    <dbReference type="NCBI Taxonomy" id="889485"/>
    <lineage>
        <taxon>Eukaryota</taxon>
        <taxon>Viridiplantae</taxon>
        <taxon>Streptophyta</taxon>
        <taxon>Embryophyta</taxon>
        <taxon>Tracheophyta</taxon>
        <taxon>Spermatophyta</taxon>
        <taxon>Magnoliopsida</taxon>
        <taxon>eudicotyledons</taxon>
        <taxon>Gunneridae</taxon>
        <taxon>Pentapetalae</taxon>
        <taxon>rosids</taxon>
        <taxon>fabids</taxon>
        <taxon>Malpighiales</taxon>
        <taxon>Salicaceae</taxon>
        <taxon>Saliceae</taxon>
        <taxon>Salix</taxon>
    </lineage>
</organism>
<evidence type="ECO:0000313" key="4">
    <source>
        <dbReference type="EMBL" id="KAJ6405079.1"/>
    </source>
</evidence>
<dbReference type="SMART" id="SM01114">
    <property type="entry name" value="CXC"/>
    <property type="match status" value="1"/>
</dbReference>
<comment type="caution">
    <text evidence="4">The sequence shown here is derived from an EMBL/GenBank/DDBJ whole genome shotgun (WGS) entry which is preliminary data.</text>
</comment>
<dbReference type="PANTHER" id="PTHR47969:SF6">
    <property type="entry name" value="KINESIN-LIKE PROTEIN KIN-4C"/>
    <property type="match status" value="1"/>
</dbReference>
<keyword evidence="1" id="KW-0175">Coiled coil</keyword>
<evidence type="ECO:0000256" key="2">
    <source>
        <dbReference type="SAM" id="MobiDB-lite"/>
    </source>
</evidence>
<evidence type="ECO:0000256" key="1">
    <source>
        <dbReference type="SAM" id="Coils"/>
    </source>
</evidence>
<dbReference type="AlphaFoldDB" id="A0AAD6JJ38"/>
<dbReference type="GO" id="GO:0051231">
    <property type="term" value="P:spindle elongation"/>
    <property type="evidence" value="ECO:0007669"/>
    <property type="project" value="TreeGrafter"/>
</dbReference>
<name>A0AAD6JJ38_9ROSI</name>
<evidence type="ECO:0000259" key="3">
    <source>
        <dbReference type="SMART" id="SM01114"/>
    </source>
</evidence>
<dbReference type="GO" id="GO:0003777">
    <property type="term" value="F:microtubule motor activity"/>
    <property type="evidence" value="ECO:0007669"/>
    <property type="project" value="InterPro"/>
</dbReference>
<proteinExistence type="predicted"/>
<accession>A0AAD6JJ38</accession>
<dbReference type="PANTHER" id="PTHR47969">
    <property type="entry name" value="CHROMOSOME-ASSOCIATED KINESIN KIF4A-RELATED"/>
    <property type="match status" value="1"/>
</dbReference>
<feature type="domain" description="Tesmin/TSO1-like CXC" evidence="3">
    <location>
        <begin position="364"/>
        <end position="408"/>
    </location>
</feature>
<dbReference type="InterPro" id="IPR033467">
    <property type="entry name" value="Tesmin/TSO1-like_CXC"/>
</dbReference>
<sequence>MIENKPTIYLYPQIWFLQHDRKPPQLLAVFSPFNTKVTNPQQNQDCDKRVHDLEKENDALKREIEELKEKAGAIISSPISVGGSVGRRKQDDIQKLRNLEEQVMELKKKLNAHSQLSKLKQKNGESGSLSEVQRLKAQKVQLLCKMKLDSVQFRLSKASLEREVLQMKKEQRRNQYEMRKLLALNQRQKLVLQRKTEEASMANKRLNGLLESRKAFSQNKSGLKAGNNVGSQGIELELKVAARVEEIRAEYERQMEEMDYELRKFEEEAEKLRLENFRCRLLQDKEVECMVRDSELRDLKEEVTRLNSFVSGLGMAKAQVNSRNPQVVVVQSSFSVGSSIELLGTDTYESEGSGGNTVVMGKSASGACCSCSKKSLCKTTKCQCRAARGSCGTSCGCAAFKCTNRKVSSKADDSQQSEVAQKLHVSETGKDVIMSQSTDLNNDLQPPRKPLGEIGNVQMNPSPIKHVQKTRKQKSALQFDTTAQSCSLPENAEGPRKMDKVSLADIPLKLTRGAKRSAAS</sequence>
<protein>
    <recommendedName>
        <fullName evidence="3">Tesmin/TSO1-like CXC domain-containing protein</fullName>
    </recommendedName>
</protein>
<dbReference type="EMBL" id="JAPFFJ010000017">
    <property type="protein sequence ID" value="KAJ6405079.1"/>
    <property type="molecule type" value="Genomic_DNA"/>
</dbReference>
<feature type="compositionally biased region" description="Polar residues" evidence="2">
    <location>
        <begin position="475"/>
        <end position="488"/>
    </location>
</feature>
<dbReference type="Pfam" id="PF25764">
    <property type="entry name" value="KIF21A_4th"/>
    <property type="match status" value="1"/>
</dbReference>
<feature type="region of interest" description="Disordered" evidence="2">
    <location>
        <begin position="411"/>
        <end position="430"/>
    </location>
</feature>
<dbReference type="GO" id="GO:0007018">
    <property type="term" value="P:microtubule-based movement"/>
    <property type="evidence" value="ECO:0007669"/>
    <property type="project" value="InterPro"/>
</dbReference>
<dbReference type="Proteomes" id="UP001162972">
    <property type="component" value="Chromosome 2"/>
</dbReference>
<gene>
    <name evidence="4" type="ORF">OIU84_013119</name>
</gene>
<feature type="coiled-coil region" evidence="1">
    <location>
        <begin position="241"/>
        <end position="275"/>
    </location>
</feature>
<keyword evidence="5" id="KW-1185">Reference proteome</keyword>
<dbReference type="GO" id="GO:0007052">
    <property type="term" value="P:mitotic spindle organization"/>
    <property type="evidence" value="ECO:0007669"/>
    <property type="project" value="TreeGrafter"/>
</dbReference>
<reference evidence="4 5" key="1">
    <citation type="journal article" date="2023" name="Int. J. Mol. Sci.">
        <title>De Novo Assembly and Annotation of 11 Diverse Shrub Willow (Salix) Genomes Reveals Novel Gene Organization in Sex-Linked Regions.</title>
        <authorList>
            <person name="Hyden B."/>
            <person name="Feng K."/>
            <person name="Yates T.B."/>
            <person name="Jawdy S."/>
            <person name="Cereghino C."/>
            <person name="Smart L.B."/>
            <person name="Muchero W."/>
        </authorList>
    </citation>
    <scope>NUCLEOTIDE SEQUENCE [LARGE SCALE GENOMIC DNA]</scope>
    <source>
        <tissue evidence="4">Shoot tip</tissue>
    </source>
</reference>
<feature type="region of interest" description="Disordered" evidence="2">
    <location>
        <begin position="436"/>
        <end position="500"/>
    </location>
</feature>
<evidence type="ECO:0000313" key="5">
    <source>
        <dbReference type="Proteomes" id="UP001162972"/>
    </source>
</evidence>
<dbReference type="InterPro" id="IPR027640">
    <property type="entry name" value="Kinesin-like_fam"/>
</dbReference>
<feature type="coiled-coil region" evidence="1">
    <location>
        <begin position="43"/>
        <end position="116"/>
    </location>
</feature>